<gene>
    <name evidence="2" type="ORF">Aph01nite_11920</name>
</gene>
<evidence type="ECO:0000259" key="1">
    <source>
        <dbReference type="Pfam" id="PF13977"/>
    </source>
</evidence>
<dbReference type="EMBL" id="BOOA01000007">
    <property type="protein sequence ID" value="GIH22882.1"/>
    <property type="molecule type" value="Genomic_DNA"/>
</dbReference>
<name>A0A919Q5W6_9ACTN</name>
<organism evidence="2 3">
    <name type="scientific">Acrocarpospora phusangensis</name>
    <dbReference type="NCBI Taxonomy" id="1070424"/>
    <lineage>
        <taxon>Bacteria</taxon>
        <taxon>Bacillati</taxon>
        <taxon>Actinomycetota</taxon>
        <taxon>Actinomycetes</taxon>
        <taxon>Streptosporangiales</taxon>
        <taxon>Streptosporangiaceae</taxon>
        <taxon>Acrocarpospora</taxon>
    </lineage>
</organism>
<sequence>MAERYRQGRTQLTAAVAGLVRMAAPAEDEDIELAADTLLALVDGLASDLLLGHLTTERALAILDRRLSNGRDP</sequence>
<dbReference type="SUPFAM" id="SSF48498">
    <property type="entry name" value="Tetracyclin repressor-like, C-terminal domain"/>
    <property type="match status" value="1"/>
</dbReference>
<reference evidence="2" key="1">
    <citation type="submission" date="2021-01" db="EMBL/GenBank/DDBJ databases">
        <title>Whole genome shotgun sequence of Acrocarpospora phusangensis NBRC 108782.</title>
        <authorList>
            <person name="Komaki H."/>
            <person name="Tamura T."/>
        </authorList>
    </citation>
    <scope>NUCLEOTIDE SEQUENCE</scope>
    <source>
        <strain evidence="2">NBRC 108782</strain>
    </source>
</reference>
<accession>A0A919Q5W6</accession>
<dbReference type="Gene3D" id="1.10.357.10">
    <property type="entry name" value="Tetracycline Repressor, domain 2"/>
    <property type="match status" value="1"/>
</dbReference>
<dbReference type="InterPro" id="IPR039538">
    <property type="entry name" value="BetI_C"/>
</dbReference>
<evidence type="ECO:0000313" key="3">
    <source>
        <dbReference type="Proteomes" id="UP000640052"/>
    </source>
</evidence>
<evidence type="ECO:0000313" key="2">
    <source>
        <dbReference type="EMBL" id="GIH22882.1"/>
    </source>
</evidence>
<dbReference type="Proteomes" id="UP000640052">
    <property type="component" value="Unassembled WGS sequence"/>
</dbReference>
<proteinExistence type="predicted"/>
<dbReference type="AlphaFoldDB" id="A0A919Q5W6"/>
<protein>
    <recommendedName>
        <fullName evidence="1">BetI-type transcriptional repressor C-terminal domain-containing protein</fullName>
    </recommendedName>
</protein>
<comment type="caution">
    <text evidence="2">The sequence shown here is derived from an EMBL/GenBank/DDBJ whole genome shotgun (WGS) entry which is preliminary data.</text>
</comment>
<dbReference type="InterPro" id="IPR036271">
    <property type="entry name" value="Tet_transcr_reg_TetR-rel_C_sf"/>
</dbReference>
<feature type="domain" description="BetI-type transcriptional repressor C-terminal" evidence="1">
    <location>
        <begin position="2"/>
        <end position="67"/>
    </location>
</feature>
<dbReference type="Pfam" id="PF13977">
    <property type="entry name" value="TetR_C_6"/>
    <property type="match status" value="1"/>
</dbReference>
<keyword evidence="3" id="KW-1185">Reference proteome</keyword>